<proteinExistence type="predicted"/>
<name>X0UQE8_9ZZZZ</name>
<dbReference type="GO" id="GO:0046872">
    <property type="term" value="F:metal ion binding"/>
    <property type="evidence" value="ECO:0007669"/>
    <property type="project" value="UniProtKB-KW"/>
</dbReference>
<dbReference type="GO" id="GO:0008973">
    <property type="term" value="F:phosphopentomutase activity"/>
    <property type="evidence" value="ECO:0007669"/>
    <property type="project" value="TreeGrafter"/>
</dbReference>
<dbReference type="GO" id="GO:0006166">
    <property type="term" value="P:purine ribonucleoside salvage"/>
    <property type="evidence" value="ECO:0007669"/>
    <property type="project" value="TreeGrafter"/>
</dbReference>
<keyword evidence="1" id="KW-0479">Metal-binding</keyword>
<evidence type="ECO:0000256" key="3">
    <source>
        <dbReference type="ARBA" id="ARBA00023235"/>
    </source>
</evidence>
<dbReference type="GO" id="GO:0005975">
    <property type="term" value="P:carbohydrate metabolic process"/>
    <property type="evidence" value="ECO:0007669"/>
    <property type="project" value="InterPro"/>
</dbReference>
<dbReference type="InterPro" id="IPR005845">
    <property type="entry name" value="A-D-PHexomutase_a/b/a-II"/>
</dbReference>
<evidence type="ECO:0000256" key="1">
    <source>
        <dbReference type="ARBA" id="ARBA00022723"/>
    </source>
</evidence>
<organism evidence="5">
    <name type="scientific">marine sediment metagenome</name>
    <dbReference type="NCBI Taxonomy" id="412755"/>
    <lineage>
        <taxon>unclassified sequences</taxon>
        <taxon>metagenomes</taxon>
        <taxon>ecological metagenomes</taxon>
    </lineage>
</organism>
<dbReference type="Pfam" id="PF02879">
    <property type="entry name" value="PGM_PMM_II"/>
    <property type="match status" value="1"/>
</dbReference>
<dbReference type="AlphaFoldDB" id="X0UQE8"/>
<evidence type="ECO:0000259" key="4">
    <source>
        <dbReference type="Pfam" id="PF02879"/>
    </source>
</evidence>
<feature type="non-terminal residue" evidence="5">
    <location>
        <position position="279"/>
    </location>
</feature>
<feature type="non-terminal residue" evidence="5">
    <location>
        <position position="1"/>
    </location>
</feature>
<keyword evidence="2" id="KW-0460">Magnesium</keyword>
<dbReference type="Gene3D" id="3.40.120.10">
    <property type="entry name" value="Alpha-D-Glucose-1,6-Bisphosphate, subunit A, domain 3"/>
    <property type="match status" value="2"/>
</dbReference>
<reference evidence="5" key="1">
    <citation type="journal article" date="2014" name="Front. Microbiol.">
        <title>High frequency of phylogenetically diverse reductive dehalogenase-homologous genes in deep subseafloor sedimentary metagenomes.</title>
        <authorList>
            <person name="Kawai M."/>
            <person name="Futagami T."/>
            <person name="Toyoda A."/>
            <person name="Takaki Y."/>
            <person name="Nishi S."/>
            <person name="Hori S."/>
            <person name="Arai W."/>
            <person name="Tsubouchi T."/>
            <person name="Morono Y."/>
            <person name="Uchiyama I."/>
            <person name="Ito T."/>
            <person name="Fujiyama A."/>
            <person name="Inagaki F."/>
            <person name="Takami H."/>
        </authorList>
    </citation>
    <scope>NUCLEOTIDE SEQUENCE</scope>
    <source>
        <strain evidence="5">Expedition CK06-06</strain>
    </source>
</reference>
<dbReference type="SUPFAM" id="SSF53738">
    <property type="entry name" value="Phosphoglucomutase, first 3 domains"/>
    <property type="match status" value="2"/>
</dbReference>
<dbReference type="EMBL" id="BARS01016785">
    <property type="protein sequence ID" value="GAF90730.1"/>
    <property type="molecule type" value="Genomic_DNA"/>
</dbReference>
<dbReference type="PANTHER" id="PTHR45745">
    <property type="entry name" value="PHOSPHOMANNOMUTASE 45A"/>
    <property type="match status" value="1"/>
</dbReference>
<dbReference type="PANTHER" id="PTHR45745:SF1">
    <property type="entry name" value="PHOSPHOGLUCOMUTASE 2B-RELATED"/>
    <property type="match status" value="1"/>
</dbReference>
<feature type="domain" description="Alpha-D-phosphohexomutase alpha/beta/alpha" evidence="4">
    <location>
        <begin position="70"/>
        <end position="189"/>
    </location>
</feature>
<gene>
    <name evidence="5" type="ORF">S01H1_27551</name>
</gene>
<comment type="caution">
    <text evidence="5">The sequence shown here is derived from an EMBL/GenBank/DDBJ whole genome shotgun (WGS) entry which is preliminary data.</text>
</comment>
<evidence type="ECO:0000313" key="5">
    <source>
        <dbReference type="EMBL" id="GAF90730.1"/>
    </source>
</evidence>
<protein>
    <recommendedName>
        <fullName evidence="4">Alpha-D-phosphohexomutase alpha/beta/alpha domain-containing protein</fullName>
    </recommendedName>
</protein>
<keyword evidence="3" id="KW-0413">Isomerase</keyword>
<sequence length="279" mass="31236">KQYIEKMTPADVKLVSLGSAPPEILERLHFLGGSEPLRGDEARAYYGREDDLIDEHARHVEQVKSFLLRKNADGTMEGGADLNIVYAAFNGSGRRGVPRILAELGCRRVWSISGLDPLNGFFPAFRSDPGREQQPDPGDPRAAKVALDELEKDVRRRDRGERGYESCISWGEADILIGTDPDADRCGVVVKPPPRYAAELERRPTLRAAPGHVLVYADDIWTLLLWYRLHVEIEREGSILDADRKFIALSHTTTDMIARLARKHGLGVLKTWVGFAWLS</sequence>
<evidence type="ECO:0000256" key="2">
    <source>
        <dbReference type="ARBA" id="ARBA00022842"/>
    </source>
</evidence>
<accession>X0UQE8</accession>
<dbReference type="InterPro" id="IPR016055">
    <property type="entry name" value="A-D-PHexomutase_a/b/a-I/II/III"/>
</dbReference>